<dbReference type="PANTHER" id="PTHR43591:SF10">
    <property type="entry name" value="ABC TRANSMEMBRANE TYPE-1 DOMAIN-CONTAINING PROTEIN-RELATED"/>
    <property type="match status" value="1"/>
</dbReference>
<dbReference type="Proteomes" id="UP000053841">
    <property type="component" value="Unassembled WGS sequence"/>
</dbReference>
<name>W6YAF7_COCC2</name>
<keyword evidence="2" id="KW-1185">Reference proteome</keyword>
<dbReference type="eggNOG" id="ENOG502QSKG">
    <property type="taxonomic scope" value="Eukaryota"/>
</dbReference>
<dbReference type="SUPFAM" id="SSF53335">
    <property type="entry name" value="S-adenosyl-L-methionine-dependent methyltransferases"/>
    <property type="match status" value="1"/>
</dbReference>
<reference evidence="1 2" key="1">
    <citation type="journal article" date="2013" name="PLoS Genet.">
        <title>Comparative genome structure, secondary metabolite, and effector coding capacity across Cochliobolus pathogens.</title>
        <authorList>
            <person name="Condon B.J."/>
            <person name="Leng Y."/>
            <person name="Wu D."/>
            <person name="Bushley K.E."/>
            <person name="Ohm R.A."/>
            <person name="Otillar R."/>
            <person name="Martin J."/>
            <person name="Schackwitz W."/>
            <person name="Grimwood J."/>
            <person name="MohdZainudin N."/>
            <person name="Xue C."/>
            <person name="Wang R."/>
            <person name="Manning V.A."/>
            <person name="Dhillon B."/>
            <person name="Tu Z.J."/>
            <person name="Steffenson B.J."/>
            <person name="Salamov A."/>
            <person name="Sun H."/>
            <person name="Lowry S."/>
            <person name="LaButti K."/>
            <person name="Han J."/>
            <person name="Copeland A."/>
            <person name="Lindquist E."/>
            <person name="Barry K."/>
            <person name="Schmutz J."/>
            <person name="Baker S.E."/>
            <person name="Ciuffetti L.M."/>
            <person name="Grigoriev I.V."/>
            <person name="Zhong S."/>
            <person name="Turgeon B.G."/>
        </authorList>
    </citation>
    <scope>NUCLEOTIDE SEQUENCE [LARGE SCALE GENOMIC DNA]</scope>
    <source>
        <strain evidence="1 2">26-R-13</strain>
    </source>
</reference>
<protein>
    <recommendedName>
        <fullName evidence="3">Methyltransferase domain-containing protein</fullName>
    </recommendedName>
</protein>
<evidence type="ECO:0008006" key="3">
    <source>
        <dbReference type="Google" id="ProtNLM"/>
    </source>
</evidence>
<gene>
    <name evidence="1" type="ORF">COCCADRAFT_92254</name>
</gene>
<accession>W6YAF7</accession>
<organism evidence="1 2">
    <name type="scientific">Cochliobolus carbonum (strain 26-R-13)</name>
    <name type="common">Maize leaf spot fungus</name>
    <name type="synonym">Bipolaris zeicola</name>
    <dbReference type="NCBI Taxonomy" id="930089"/>
    <lineage>
        <taxon>Eukaryota</taxon>
        <taxon>Fungi</taxon>
        <taxon>Dikarya</taxon>
        <taxon>Ascomycota</taxon>
        <taxon>Pezizomycotina</taxon>
        <taxon>Dothideomycetes</taxon>
        <taxon>Pleosporomycetidae</taxon>
        <taxon>Pleosporales</taxon>
        <taxon>Pleosporineae</taxon>
        <taxon>Pleosporaceae</taxon>
        <taxon>Bipolaris</taxon>
    </lineage>
</organism>
<dbReference type="HOGENOM" id="CLU_010595_0_2_1"/>
<proteinExistence type="predicted"/>
<dbReference type="OrthoDB" id="2013972at2759"/>
<dbReference type="CDD" id="cd02440">
    <property type="entry name" value="AdoMet_MTases"/>
    <property type="match status" value="1"/>
</dbReference>
<dbReference type="KEGG" id="bze:COCCADRAFT_92254"/>
<evidence type="ECO:0000313" key="2">
    <source>
        <dbReference type="Proteomes" id="UP000053841"/>
    </source>
</evidence>
<sequence>MADIGAQIALDLDETDSAFGDDSASETTSLKSAVVNYKYRNGRRYHAYKEGSYWGPNDETQAEQLDIVHHICLLLLDGELYMAPLTKDPMRVLDLGTGTGIWAIDFADRFPSCEVLGTDLSPTQPSMIPPNLRFEVDDFTEPWLFRKESFDLIHARSLFGCVADWPKFYQEALDHLQPGGWFEQLEMSVVPKSDDGTVEPGSIFDKWGKISVELGEKFGKSLRTADEAKAGIEAAGFINVVEHRWKLPIGGWPADKRFKELGLYNRINWEQGIEGWSIYLLTTLMKWTIEEVQVYLALMRQALRDRRIHAYQEVSLVYGQKPPRPSAPSP</sequence>
<dbReference type="Pfam" id="PF13489">
    <property type="entry name" value="Methyltransf_23"/>
    <property type="match status" value="1"/>
</dbReference>
<dbReference type="GeneID" id="19153337"/>
<dbReference type="InterPro" id="IPR029063">
    <property type="entry name" value="SAM-dependent_MTases_sf"/>
</dbReference>
<dbReference type="RefSeq" id="XP_007710797.1">
    <property type="nucleotide sequence ID" value="XM_007712607.1"/>
</dbReference>
<dbReference type="PANTHER" id="PTHR43591">
    <property type="entry name" value="METHYLTRANSFERASE"/>
    <property type="match status" value="1"/>
</dbReference>
<evidence type="ECO:0000313" key="1">
    <source>
        <dbReference type="EMBL" id="EUC34953.1"/>
    </source>
</evidence>
<dbReference type="GO" id="GO:0008168">
    <property type="term" value="F:methyltransferase activity"/>
    <property type="evidence" value="ECO:0007669"/>
    <property type="project" value="TreeGrafter"/>
</dbReference>
<dbReference type="AlphaFoldDB" id="W6YAF7"/>
<dbReference type="EMBL" id="KI964583">
    <property type="protein sequence ID" value="EUC34953.1"/>
    <property type="molecule type" value="Genomic_DNA"/>
</dbReference>
<dbReference type="Gene3D" id="3.40.50.150">
    <property type="entry name" value="Vaccinia Virus protein VP39"/>
    <property type="match status" value="1"/>
</dbReference>